<evidence type="ECO:0000313" key="2">
    <source>
        <dbReference type="RefSeq" id="XP_009797186.1"/>
    </source>
</evidence>
<dbReference type="Proteomes" id="UP000189701">
    <property type="component" value="Unplaced"/>
</dbReference>
<dbReference type="AlphaFoldDB" id="A0A1U7Y5E8"/>
<accession>A0A1U7Y5E8</accession>
<keyword evidence="1" id="KW-1185">Reference proteome</keyword>
<dbReference type="PANTHER" id="PTHR33144:SF32">
    <property type="entry name" value="AP2_ERF DOMAIN-CONTAINING PROTEIN"/>
    <property type="match status" value="1"/>
</dbReference>
<dbReference type="PANTHER" id="PTHR33144">
    <property type="entry name" value="OS10G0409366 PROTEIN-RELATED"/>
    <property type="match status" value="1"/>
</dbReference>
<proteinExistence type="predicted"/>
<reference evidence="1" key="1">
    <citation type="journal article" date="2013" name="Genome Biol.">
        <title>Reference genomes and transcriptomes of Nicotiana sylvestris and Nicotiana tomentosiformis.</title>
        <authorList>
            <person name="Sierro N."/>
            <person name="Battey J.N."/>
            <person name="Ouadi S."/>
            <person name="Bovet L."/>
            <person name="Goepfert S."/>
            <person name="Bakaher N."/>
            <person name="Peitsch M.C."/>
            <person name="Ivanov N.V."/>
        </authorList>
    </citation>
    <scope>NUCLEOTIDE SEQUENCE [LARGE SCALE GENOMIC DNA]</scope>
</reference>
<protein>
    <submittedName>
        <fullName evidence="2">Uncharacterized protein LOC104243659 isoform X5</fullName>
    </submittedName>
</protein>
<name>A0A1U7Y5E8_NICSY</name>
<reference evidence="2" key="2">
    <citation type="submission" date="2025-08" db="UniProtKB">
        <authorList>
            <consortium name="RefSeq"/>
        </authorList>
    </citation>
    <scope>IDENTIFICATION</scope>
    <source>
        <tissue evidence="2">Leaf</tissue>
    </source>
</reference>
<organism evidence="1 2">
    <name type="scientific">Nicotiana sylvestris</name>
    <name type="common">Wood tobacco</name>
    <name type="synonym">South American tobacco</name>
    <dbReference type="NCBI Taxonomy" id="4096"/>
    <lineage>
        <taxon>Eukaryota</taxon>
        <taxon>Viridiplantae</taxon>
        <taxon>Streptophyta</taxon>
        <taxon>Embryophyta</taxon>
        <taxon>Tracheophyta</taxon>
        <taxon>Spermatophyta</taxon>
        <taxon>Magnoliopsida</taxon>
        <taxon>eudicotyledons</taxon>
        <taxon>Gunneridae</taxon>
        <taxon>Pentapetalae</taxon>
        <taxon>asterids</taxon>
        <taxon>lamiids</taxon>
        <taxon>Solanales</taxon>
        <taxon>Solanaceae</taxon>
        <taxon>Nicotianoideae</taxon>
        <taxon>Nicotianeae</taxon>
        <taxon>Nicotiana</taxon>
    </lineage>
</organism>
<gene>
    <name evidence="2" type="primary">LOC104243659</name>
</gene>
<dbReference type="RefSeq" id="XP_009797186.1">
    <property type="nucleotide sequence ID" value="XM_009798884.1"/>
</dbReference>
<sequence>MVALRFNMMTSQKKFSIPKRGEAWVLKSLGKKWKDYKCNLKGEYVKKHKTKDALLKYRPSRIPRDQWRGLVSYWLSDKAKIPDANSGHERVQQTSRMLSVAENDQHSHGTTHICPSSLLFEFSSFDFY</sequence>
<evidence type="ECO:0000313" key="1">
    <source>
        <dbReference type="Proteomes" id="UP000189701"/>
    </source>
</evidence>